<proteinExistence type="predicted"/>
<feature type="domain" description="HTH luxR-type" evidence="5">
    <location>
        <begin position="154"/>
        <end position="219"/>
    </location>
</feature>
<feature type="region of interest" description="Disordered" evidence="4">
    <location>
        <begin position="221"/>
        <end position="246"/>
    </location>
</feature>
<dbReference type="HOGENOM" id="CLU_000445_90_1_11"/>
<dbReference type="GO" id="GO:0003677">
    <property type="term" value="F:DNA binding"/>
    <property type="evidence" value="ECO:0007669"/>
    <property type="project" value="UniProtKB-KW"/>
</dbReference>
<dbReference type="STRING" id="208439.AJAP_11095"/>
<evidence type="ECO:0000256" key="2">
    <source>
        <dbReference type="ARBA" id="ARBA00023125"/>
    </source>
</evidence>
<dbReference type="SMART" id="SM00448">
    <property type="entry name" value="REC"/>
    <property type="match status" value="1"/>
</dbReference>
<dbReference type="SUPFAM" id="SSF46894">
    <property type="entry name" value="C-terminal effector domain of the bipartite response regulators"/>
    <property type="match status" value="1"/>
</dbReference>
<dbReference type="PANTHER" id="PTHR43214">
    <property type="entry name" value="TWO-COMPONENT RESPONSE REGULATOR"/>
    <property type="match status" value="1"/>
</dbReference>
<dbReference type="InterPro" id="IPR001789">
    <property type="entry name" value="Sig_transdc_resp-reg_receiver"/>
</dbReference>
<sequence length="246" mass="26018">MIGNVQVTEDRPETDRVDVAVIEDHPLYRHAVVRVLTEAEGIELGAVVDSVARFHVHPQPPGSVVLLDLGLPGIAGAAAVLQVCELGHHVLVVSAQAEPEQVLGAIAAGAKGFLSKDVDVDELLTAIRTVARGRAYVSAVVAGMIIKDNADRPVAAPDVALSAREKQVLRLVAAGERDVDIARILGIGVRTVRGYLDRIRDKLGERRRAGLVRKAIQLGLASPPEVPGPSRPVAPRADAGGFEGRR</sequence>
<feature type="domain" description="Response regulatory" evidence="6">
    <location>
        <begin position="18"/>
        <end position="131"/>
    </location>
</feature>
<feature type="modified residue" description="4-aspartylphosphate" evidence="3">
    <location>
        <position position="68"/>
    </location>
</feature>
<evidence type="ECO:0000256" key="1">
    <source>
        <dbReference type="ARBA" id="ARBA00022553"/>
    </source>
</evidence>
<dbReference type="PROSITE" id="PS50110">
    <property type="entry name" value="RESPONSE_REGULATORY"/>
    <property type="match status" value="1"/>
</dbReference>
<keyword evidence="2" id="KW-0238">DNA-binding</keyword>
<dbReference type="Gene3D" id="3.40.50.2300">
    <property type="match status" value="1"/>
</dbReference>
<dbReference type="InterPro" id="IPR036388">
    <property type="entry name" value="WH-like_DNA-bd_sf"/>
</dbReference>
<dbReference type="Pfam" id="PF00196">
    <property type="entry name" value="GerE"/>
    <property type="match status" value="1"/>
</dbReference>
<dbReference type="Proteomes" id="UP000028492">
    <property type="component" value="Chromosome"/>
</dbReference>
<dbReference type="InterPro" id="IPR000792">
    <property type="entry name" value="Tscrpt_reg_LuxR_C"/>
</dbReference>
<name>A0A075URI1_9PSEU</name>
<dbReference type="InterPro" id="IPR058245">
    <property type="entry name" value="NreC/VraR/RcsB-like_REC"/>
</dbReference>
<dbReference type="InterPro" id="IPR011006">
    <property type="entry name" value="CheY-like_superfamily"/>
</dbReference>
<dbReference type="AlphaFoldDB" id="A0A075URI1"/>
<accession>A0A075URI1</accession>
<dbReference type="RefSeq" id="WP_038510294.1">
    <property type="nucleotide sequence ID" value="NZ_CP008953.1"/>
</dbReference>
<dbReference type="Gene3D" id="1.10.10.10">
    <property type="entry name" value="Winged helix-like DNA-binding domain superfamily/Winged helix DNA-binding domain"/>
    <property type="match status" value="1"/>
</dbReference>
<dbReference type="eggNOG" id="COG2197">
    <property type="taxonomic scope" value="Bacteria"/>
</dbReference>
<dbReference type="SUPFAM" id="SSF52172">
    <property type="entry name" value="CheY-like"/>
    <property type="match status" value="1"/>
</dbReference>
<evidence type="ECO:0000313" key="7">
    <source>
        <dbReference type="EMBL" id="AIG75109.1"/>
    </source>
</evidence>
<dbReference type="EMBL" id="CP008953">
    <property type="protein sequence ID" value="AIG75109.1"/>
    <property type="molecule type" value="Genomic_DNA"/>
</dbReference>
<reference evidence="7 8" key="1">
    <citation type="journal article" date="2014" name="J. Biotechnol.">
        <title>Complete genome sequence of the actinobacterium Amycolatopsis japonica MG417-CF17(T) (=DSM 44213T) producing (S,S)-N,N'-ethylenediaminedisuccinic acid.</title>
        <authorList>
            <person name="Stegmann E."/>
            <person name="Albersmeier A."/>
            <person name="Spohn M."/>
            <person name="Gert H."/>
            <person name="Weber T."/>
            <person name="Wohlleben W."/>
            <person name="Kalinowski J."/>
            <person name="Ruckert C."/>
        </authorList>
    </citation>
    <scope>NUCLEOTIDE SEQUENCE [LARGE SCALE GENOMIC DNA]</scope>
    <source>
        <strain evidence="8">MG417-CF17 (DSM 44213)</strain>
    </source>
</reference>
<dbReference type="InterPro" id="IPR039420">
    <property type="entry name" value="WalR-like"/>
</dbReference>
<evidence type="ECO:0000313" key="8">
    <source>
        <dbReference type="Proteomes" id="UP000028492"/>
    </source>
</evidence>
<dbReference type="SMART" id="SM00421">
    <property type="entry name" value="HTH_LUXR"/>
    <property type="match status" value="1"/>
</dbReference>
<evidence type="ECO:0008006" key="9">
    <source>
        <dbReference type="Google" id="ProtNLM"/>
    </source>
</evidence>
<dbReference type="InterPro" id="IPR016032">
    <property type="entry name" value="Sig_transdc_resp-reg_C-effctor"/>
</dbReference>
<dbReference type="PANTHER" id="PTHR43214:SF43">
    <property type="entry name" value="TWO-COMPONENT RESPONSE REGULATOR"/>
    <property type="match status" value="1"/>
</dbReference>
<evidence type="ECO:0000259" key="6">
    <source>
        <dbReference type="PROSITE" id="PS50110"/>
    </source>
</evidence>
<dbReference type="GO" id="GO:0000160">
    <property type="term" value="P:phosphorelay signal transduction system"/>
    <property type="evidence" value="ECO:0007669"/>
    <property type="project" value="InterPro"/>
</dbReference>
<dbReference type="CDD" id="cd06170">
    <property type="entry name" value="LuxR_C_like"/>
    <property type="match status" value="1"/>
</dbReference>
<dbReference type="PRINTS" id="PR00038">
    <property type="entry name" value="HTHLUXR"/>
</dbReference>
<dbReference type="KEGG" id="aja:AJAP_11095"/>
<keyword evidence="8" id="KW-1185">Reference proteome</keyword>
<gene>
    <name evidence="7" type="ORF">AJAP_11095</name>
</gene>
<evidence type="ECO:0000256" key="4">
    <source>
        <dbReference type="SAM" id="MobiDB-lite"/>
    </source>
</evidence>
<dbReference type="CDD" id="cd17535">
    <property type="entry name" value="REC_NarL-like"/>
    <property type="match status" value="1"/>
</dbReference>
<dbReference type="GO" id="GO:0006355">
    <property type="term" value="P:regulation of DNA-templated transcription"/>
    <property type="evidence" value="ECO:0007669"/>
    <property type="project" value="InterPro"/>
</dbReference>
<dbReference type="Pfam" id="PF00072">
    <property type="entry name" value="Response_reg"/>
    <property type="match status" value="1"/>
</dbReference>
<evidence type="ECO:0000259" key="5">
    <source>
        <dbReference type="PROSITE" id="PS50043"/>
    </source>
</evidence>
<dbReference type="PROSITE" id="PS50043">
    <property type="entry name" value="HTH_LUXR_2"/>
    <property type="match status" value="1"/>
</dbReference>
<evidence type="ECO:0000256" key="3">
    <source>
        <dbReference type="PROSITE-ProRule" id="PRU00169"/>
    </source>
</evidence>
<protein>
    <recommendedName>
        <fullName evidence="9">Two-component system response regulator</fullName>
    </recommendedName>
</protein>
<keyword evidence="1 3" id="KW-0597">Phosphoprotein</keyword>
<organism evidence="7 8">
    <name type="scientific">Amycolatopsis japonica</name>
    <dbReference type="NCBI Taxonomy" id="208439"/>
    <lineage>
        <taxon>Bacteria</taxon>
        <taxon>Bacillati</taxon>
        <taxon>Actinomycetota</taxon>
        <taxon>Actinomycetes</taxon>
        <taxon>Pseudonocardiales</taxon>
        <taxon>Pseudonocardiaceae</taxon>
        <taxon>Amycolatopsis</taxon>
        <taxon>Amycolatopsis japonica group</taxon>
    </lineage>
</organism>